<proteinExistence type="predicted"/>
<dbReference type="AlphaFoldDB" id="A0A401UIY8"/>
<dbReference type="OrthoDB" id="1690557at2"/>
<dbReference type="RefSeq" id="WP_124999008.1">
    <property type="nucleotide sequence ID" value="NZ_BHYK01000005.1"/>
</dbReference>
<evidence type="ECO:0008006" key="3">
    <source>
        <dbReference type="Google" id="ProtNLM"/>
    </source>
</evidence>
<dbReference type="EMBL" id="BHYK01000005">
    <property type="protein sequence ID" value="GCD09517.1"/>
    <property type="molecule type" value="Genomic_DNA"/>
</dbReference>
<keyword evidence="2" id="KW-1185">Reference proteome</keyword>
<evidence type="ECO:0000313" key="2">
    <source>
        <dbReference type="Proteomes" id="UP000287872"/>
    </source>
</evidence>
<reference evidence="1 2" key="1">
    <citation type="submission" date="2018-11" db="EMBL/GenBank/DDBJ databases">
        <title>Genome sequencing and assembly of Clostridium tagluense strain A121.</title>
        <authorList>
            <person name="Murakami T."/>
            <person name="Segawa T."/>
            <person name="Shcherbakova V.A."/>
            <person name="Mori H."/>
            <person name="Yoshimura Y."/>
        </authorList>
    </citation>
    <scope>NUCLEOTIDE SEQUENCE [LARGE SCALE GENOMIC DNA]</scope>
    <source>
        <strain evidence="1 2">A121</strain>
    </source>
</reference>
<sequence length="174" mass="20273">MDVIKLLEYLQEIIESSSKIPVTGKSVINKREILDIIDQVVNHLPDEFKKAQWICDEKERILIDAKKQAKIFEEETIDKIRRRVEKQDLVKEAQTRAEEIIAAAQRDAKIMRLGAKDYADEILSQLDKEIELKGQQMLHKIKADVQTFLISLQEEVTDTTTLIRENVKELRTMK</sequence>
<organism evidence="1 2">
    <name type="scientific">Clostridium tagluense</name>
    <dbReference type="NCBI Taxonomy" id="360422"/>
    <lineage>
        <taxon>Bacteria</taxon>
        <taxon>Bacillati</taxon>
        <taxon>Bacillota</taxon>
        <taxon>Clostridia</taxon>
        <taxon>Eubacteriales</taxon>
        <taxon>Clostridiaceae</taxon>
        <taxon>Clostridium</taxon>
    </lineage>
</organism>
<comment type="caution">
    <text evidence="1">The sequence shown here is derived from an EMBL/GenBank/DDBJ whole genome shotgun (WGS) entry which is preliminary data.</text>
</comment>
<evidence type="ECO:0000313" key="1">
    <source>
        <dbReference type="EMBL" id="GCD09517.1"/>
    </source>
</evidence>
<name>A0A401UIY8_9CLOT</name>
<dbReference type="GeneID" id="77242227"/>
<gene>
    <name evidence="1" type="ORF">Ctaglu_11400</name>
</gene>
<dbReference type="Proteomes" id="UP000287872">
    <property type="component" value="Unassembled WGS sequence"/>
</dbReference>
<accession>A0A401UIY8</accession>
<protein>
    <recommendedName>
        <fullName evidence="3">ATPase</fullName>
    </recommendedName>
</protein>